<feature type="transmembrane region" description="Helical" evidence="2">
    <location>
        <begin position="271"/>
        <end position="291"/>
    </location>
</feature>
<protein>
    <submittedName>
        <fullName evidence="4">Uncharacterized protein</fullName>
    </submittedName>
</protein>
<feature type="region of interest" description="Disordered" evidence="1">
    <location>
        <begin position="227"/>
        <end position="255"/>
    </location>
</feature>
<proteinExistence type="evidence at transcript level"/>
<evidence type="ECO:0000313" key="4">
    <source>
        <dbReference type="EMBL" id="CAX73311.1"/>
    </source>
</evidence>
<accession>C1LF33</accession>
<keyword evidence="2" id="KW-0812">Transmembrane</keyword>
<feature type="chain" id="PRO_5002909966" evidence="3">
    <location>
        <begin position="26"/>
        <end position="300"/>
    </location>
</feature>
<feature type="signal peptide" evidence="3">
    <location>
        <begin position="1"/>
        <end position="25"/>
    </location>
</feature>
<reference evidence="4" key="1">
    <citation type="journal article" date="2009" name="Nature">
        <title>The Schistosoma japonicum genome reveals features of host-parasite interplay.</title>
        <authorList>
            <person name="Liu F."/>
            <person name="Zhou Y."/>
            <person name="Wang Z.Q."/>
            <person name="Lu G."/>
            <person name="Zheng H."/>
            <person name="Brindley P.J."/>
            <person name="McManus D.P."/>
            <person name="Blair D."/>
            <person name="Zhang Q.H."/>
            <person name="Zhong Y."/>
            <person name="Wang S."/>
            <person name="Han Z.G."/>
            <person name="Chen Z."/>
        </authorList>
    </citation>
    <scope>NUCLEOTIDE SEQUENCE</scope>
    <source>
        <strain evidence="4">Anhui</strain>
    </source>
</reference>
<keyword evidence="3" id="KW-0732">Signal</keyword>
<name>C1LF33_SCHJA</name>
<organism evidence="4">
    <name type="scientific">Schistosoma japonicum</name>
    <name type="common">Blood fluke</name>
    <dbReference type="NCBI Taxonomy" id="6182"/>
    <lineage>
        <taxon>Eukaryota</taxon>
        <taxon>Metazoa</taxon>
        <taxon>Spiralia</taxon>
        <taxon>Lophotrochozoa</taxon>
        <taxon>Platyhelminthes</taxon>
        <taxon>Trematoda</taxon>
        <taxon>Digenea</taxon>
        <taxon>Strigeidida</taxon>
        <taxon>Schistosomatoidea</taxon>
        <taxon>Schistosomatidae</taxon>
        <taxon>Schistosoma</taxon>
    </lineage>
</organism>
<evidence type="ECO:0000256" key="2">
    <source>
        <dbReference type="SAM" id="Phobius"/>
    </source>
</evidence>
<keyword evidence="2" id="KW-0472">Membrane</keyword>
<reference evidence="4" key="2">
    <citation type="submission" date="2009-03" db="EMBL/GenBank/DDBJ databases">
        <authorList>
            <person name="Gang L."/>
        </authorList>
    </citation>
    <scope>NUCLEOTIDE SEQUENCE</scope>
    <source>
        <strain evidence="4">Anhui</strain>
    </source>
</reference>
<evidence type="ECO:0000256" key="3">
    <source>
        <dbReference type="SAM" id="SignalP"/>
    </source>
</evidence>
<keyword evidence="2" id="KW-1133">Transmembrane helix</keyword>
<dbReference type="EMBL" id="FN317580">
    <property type="protein sequence ID" value="CAX73311.1"/>
    <property type="molecule type" value="mRNA"/>
</dbReference>
<sequence length="300" mass="34352">MIRCNRFINRLLIFVFTLSLQHITGKRYQPAYLATNQVGDDETTNTLRISQEGEDSLSFEWNKMEDEKFKHVTIGIDEKYSFDESVDISEGEIGLLNMIGKACEKSKYYAEGYRKGYFNFGSVFQSYELTYIQAPRITNVSINNSLSYVTWEQKTPSCKLNYTTIMFIGTLTKPLEMIVFGQGKDKFELPDLTDDSRSRKVLLLTNRLDNRYSLPIKEEFEMMPEQVNNQESNVKQKHEEGGVAEEEMSSSTTSVEGVVAEDVKSSSPSRVLVAMVILMIPFVLIVPIYFINFRKSNASN</sequence>
<dbReference type="AlphaFoldDB" id="C1LF33"/>
<evidence type="ECO:0000256" key="1">
    <source>
        <dbReference type="SAM" id="MobiDB-lite"/>
    </source>
</evidence>